<feature type="compositionally biased region" description="Basic and acidic residues" evidence="11">
    <location>
        <begin position="58"/>
        <end position="69"/>
    </location>
</feature>
<keyword evidence="7 10" id="KW-0804">Transcription</keyword>
<dbReference type="PROSITE" id="PS00678">
    <property type="entry name" value="WD_REPEATS_1"/>
    <property type="match status" value="1"/>
</dbReference>
<dbReference type="Pfam" id="PF00400">
    <property type="entry name" value="WD40"/>
    <property type="match status" value="1"/>
</dbReference>
<dbReference type="GO" id="GO:0005634">
    <property type="term" value="C:nucleus"/>
    <property type="evidence" value="ECO:0007669"/>
    <property type="project" value="UniProtKB-SubCell"/>
</dbReference>
<keyword evidence="8 10" id="KW-0539">Nucleus</keyword>
<feature type="repeat" description="WD" evidence="9">
    <location>
        <begin position="97"/>
        <end position="128"/>
    </location>
</feature>
<dbReference type="PANTHER" id="PTHR13831">
    <property type="entry name" value="MEMBER OF THE HIR1 FAMILY OF WD-REPEAT PROTEINS"/>
    <property type="match status" value="1"/>
</dbReference>
<evidence type="ECO:0000313" key="14">
    <source>
        <dbReference type="EMBL" id="KAK4527275.1"/>
    </source>
</evidence>
<evidence type="ECO:0000256" key="11">
    <source>
        <dbReference type="SAM" id="MobiDB-lite"/>
    </source>
</evidence>
<protein>
    <recommendedName>
        <fullName evidence="10">Protein HIRA</fullName>
    </recommendedName>
</protein>
<evidence type="ECO:0000259" key="13">
    <source>
        <dbReference type="Pfam" id="PF24105"/>
    </source>
</evidence>
<dbReference type="InterPro" id="IPR001680">
    <property type="entry name" value="WD40_rpt"/>
</dbReference>
<evidence type="ECO:0000256" key="10">
    <source>
        <dbReference type="RuleBase" id="RU364014"/>
    </source>
</evidence>
<dbReference type="SMART" id="SM00320">
    <property type="entry name" value="WD40"/>
    <property type="match status" value="4"/>
</dbReference>
<evidence type="ECO:0000256" key="9">
    <source>
        <dbReference type="PROSITE-ProRule" id="PRU00221"/>
    </source>
</evidence>
<dbReference type="GO" id="GO:0000785">
    <property type="term" value="C:chromatin"/>
    <property type="evidence" value="ECO:0007669"/>
    <property type="project" value="TreeGrafter"/>
</dbReference>
<evidence type="ECO:0000256" key="6">
    <source>
        <dbReference type="ARBA" id="ARBA00023015"/>
    </source>
</evidence>
<feature type="region of interest" description="Disordered" evidence="11">
    <location>
        <begin position="58"/>
        <end position="85"/>
    </location>
</feature>
<dbReference type="PROSITE" id="PS50082">
    <property type="entry name" value="WD_REPEATS_2"/>
    <property type="match status" value="3"/>
</dbReference>
<evidence type="ECO:0000256" key="4">
    <source>
        <dbReference type="ARBA" id="ARBA00022737"/>
    </source>
</evidence>
<evidence type="ECO:0000256" key="1">
    <source>
        <dbReference type="ARBA" id="ARBA00004123"/>
    </source>
</evidence>
<keyword evidence="6 10" id="KW-0805">Transcription regulation</keyword>
<comment type="function">
    <text evidence="10">Required for replication-independent chromatin assembly and for the periodic repression of histone gene transcription during the cell cycle.</text>
</comment>
<dbReference type="InterPro" id="IPR011494">
    <property type="entry name" value="HIRA-like_C"/>
</dbReference>
<gene>
    <name evidence="14" type="ORF">GAYE_SCF38G5197</name>
</gene>
<keyword evidence="5 10" id="KW-0156">Chromatin regulator</keyword>
<sequence>MGVAMNPEWLTHRVRQGQPHVFSVDIQNTENNPRVATCGCDGIVRIWFLQALVDASKEPFEKEPERDTDSVQMEENSSKENSCSNHKIPENALASSLSYHSRSVNMVRWSPQGQLLASAGDDFLVFIYHKEEGRGYSPFGSNEPAPVENWRGRKLSGHSNDVLGIAWSPCGNLLASCSVDNTIIIWNIHSDTIITRLQGHESFVKGVSFDPTGRFLASHGEDLAVMIWKTSEWRIEKEIREPFKESRTIEYQKSLFYRLDWSPCGRDLVCSNCLAFCEEKRTHAAVIFRRDCNFEKPIYFRSPVPILCVRYSKRMYKCYKDKPVNDENESYSALALGTSSGALLVWVSKSSKPLLILKKACKGAILDISWSADGYSLIAAPAIGAPLYIRFTEEELGYVLNAKEEKDFFDSVRSQLGANYENIPLTQSTIQLEMERLYAKHIQEGNDHMSQHQNNISQELMEREKKSTVHPSEQQQQQQQREYNVGKKRRIVPKCLSTAANPQESIAENSRLTTETNHDENHIMKSSSSNMNGYTSIETSISVSPNGEEALAKRNMDYSFGPKKEEESPSNESSFFLQDFHRKLDSYTPTLGEAWLFHSQETMDNQYSSTKLPAFPMEWSKHRVIDEEEKISLRVENDELCCIRNDTILWQAALGKNASPVALAGEKTTLYTAVTSNNMLHLFSIFGSRLYAPVLLNARPHMLQVLKGYLFVILVNGEMSLYRVPQVSLVLRTSVGPILPEQVVEKMGQPVFYPPLVSKQEDVCLTLYNGSSYLFQKNLGNWICIADDSFIHSEFFHINFNTQKENISPKYLLTWFRKMAGKTTVPKLSNVKPAKVFLETLAHLETMMASASILHSKEEFKKLLLCYIEKLCSAQATQIPSRIERLREVLDDILQGQQGFFSRNLESTEKRNFMLQVLLPAVSKNRQLQNIAEEYVEKIKSM</sequence>
<evidence type="ECO:0000259" key="12">
    <source>
        <dbReference type="Pfam" id="PF07569"/>
    </source>
</evidence>
<dbReference type="Pfam" id="PF07569">
    <property type="entry name" value="Hira"/>
    <property type="match status" value="1"/>
</dbReference>
<dbReference type="PANTHER" id="PTHR13831:SF0">
    <property type="entry name" value="PROTEIN HIRA"/>
    <property type="match status" value="1"/>
</dbReference>
<comment type="similarity">
    <text evidence="2 10">Belongs to the WD repeat HIR1 family.</text>
</comment>
<feature type="domain" description="CAF1B/HIR1 beta-propeller" evidence="13">
    <location>
        <begin position="90"/>
        <end position="396"/>
    </location>
</feature>
<reference evidence="14 15" key="1">
    <citation type="submission" date="2022-07" db="EMBL/GenBank/DDBJ databases">
        <title>Genome-wide signatures of adaptation to extreme environments.</title>
        <authorList>
            <person name="Cho C.H."/>
            <person name="Yoon H.S."/>
        </authorList>
    </citation>
    <scope>NUCLEOTIDE SEQUENCE [LARGE SCALE GENOMIC DNA]</scope>
    <source>
        <strain evidence="14 15">108.79 E11</strain>
    </source>
</reference>
<proteinExistence type="inferred from homology"/>
<dbReference type="AlphaFoldDB" id="A0AAV9III4"/>
<dbReference type="PROSITE" id="PS50294">
    <property type="entry name" value="WD_REPEATS_REGION"/>
    <property type="match status" value="2"/>
</dbReference>
<dbReference type="GO" id="GO:0006338">
    <property type="term" value="P:chromatin remodeling"/>
    <property type="evidence" value="ECO:0007669"/>
    <property type="project" value="InterPro"/>
</dbReference>
<name>A0AAV9III4_9RHOD</name>
<dbReference type="GO" id="GO:0006351">
    <property type="term" value="P:DNA-templated transcription"/>
    <property type="evidence" value="ECO:0007669"/>
    <property type="project" value="InterPro"/>
</dbReference>
<feature type="repeat" description="WD" evidence="9">
    <location>
        <begin position="197"/>
        <end position="238"/>
    </location>
</feature>
<keyword evidence="4 10" id="KW-0677">Repeat</keyword>
<evidence type="ECO:0000256" key="3">
    <source>
        <dbReference type="ARBA" id="ARBA00022574"/>
    </source>
</evidence>
<organism evidence="14 15">
    <name type="scientific">Galdieria yellowstonensis</name>
    <dbReference type="NCBI Taxonomy" id="3028027"/>
    <lineage>
        <taxon>Eukaryota</taxon>
        <taxon>Rhodophyta</taxon>
        <taxon>Bangiophyceae</taxon>
        <taxon>Galdieriales</taxon>
        <taxon>Galdieriaceae</taxon>
        <taxon>Galdieria</taxon>
    </lineage>
</organism>
<comment type="subcellular location">
    <subcellularLocation>
        <location evidence="1 10">Nucleus</location>
    </subcellularLocation>
</comment>
<accession>A0AAV9III4</accession>
<dbReference type="GO" id="GO:0006355">
    <property type="term" value="P:regulation of DNA-templated transcription"/>
    <property type="evidence" value="ECO:0007669"/>
    <property type="project" value="InterPro"/>
</dbReference>
<dbReference type="GO" id="GO:0000417">
    <property type="term" value="C:HIR complex"/>
    <property type="evidence" value="ECO:0007669"/>
    <property type="project" value="TreeGrafter"/>
</dbReference>
<feature type="domain" description="Protein HIRA-like C-terminal" evidence="12">
    <location>
        <begin position="687"/>
        <end position="892"/>
    </location>
</feature>
<keyword evidence="10" id="KW-0678">Repressor</keyword>
<dbReference type="EMBL" id="JANCYU010000050">
    <property type="protein sequence ID" value="KAK4527275.1"/>
    <property type="molecule type" value="Genomic_DNA"/>
</dbReference>
<feature type="repeat" description="WD" evidence="9">
    <location>
        <begin position="155"/>
        <end position="196"/>
    </location>
</feature>
<dbReference type="Pfam" id="PF24105">
    <property type="entry name" value="Beta-prop_CAF1B_HIR1"/>
    <property type="match status" value="1"/>
</dbReference>
<dbReference type="SUPFAM" id="SSF50978">
    <property type="entry name" value="WD40 repeat-like"/>
    <property type="match status" value="1"/>
</dbReference>
<dbReference type="InterPro" id="IPR055410">
    <property type="entry name" value="Beta-prop_CAF1B_HIR1"/>
</dbReference>
<evidence type="ECO:0000256" key="7">
    <source>
        <dbReference type="ARBA" id="ARBA00023163"/>
    </source>
</evidence>
<keyword evidence="3 9" id="KW-0853">WD repeat</keyword>
<evidence type="ECO:0000256" key="2">
    <source>
        <dbReference type="ARBA" id="ARBA00007306"/>
    </source>
</evidence>
<dbReference type="InterPro" id="IPR015943">
    <property type="entry name" value="WD40/YVTN_repeat-like_dom_sf"/>
</dbReference>
<dbReference type="GO" id="GO:0031491">
    <property type="term" value="F:nucleosome binding"/>
    <property type="evidence" value="ECO:0007669"/>
    <property type="project" value="TreeGrafter"/>
</dbReference>
<evidence type="ECO:0000256" key="8">
    <source>
        <dbReference type="ARBA" id="ARBA00023242"/>
    </source>
</evidence>
<dbReference type="Proteomes" id="UP001300502">
    <property type="component" value="Unassembled WGS sequence"/>
</dbReference>
<comment type="caution">
    <text evidence="14">The sequence shown here is derived from an EMBL/GenBank/DDBJ whole genome shotgun (WGS) entry which is preliminary data.</text>
</comment>
<evidence type="ECO:0000256" key="5">
    <source>
        <dbReference type="ARBA" id="ARBA00022853"/>
    </source>
</evidence>
<dbReference type="InterPro" id="IPR019775">
    <property type="entry name" value="WD40_repeat_CS"/>
</dbReference>
<dbReference type="InterPro" id="IPR031120">
    <property type="entry name" value="HIR1-like"/>
</dbReference>
<dbReference type="InterPro" id="IPR036322">
    <property type="entry name" value="WD40_repeat_dom_sf"/>
</dbReference>
<feature type="region of interest" description="Disordered" evidence="11">
    <location>
        <begin position="462"/>
        <end position="485"/>
    </location>
</feature>
<keyword evidence="15" id="KW-1185">Reference proteome</keyword>
<evidence type="ECO:0000313" key="15">
    <source>
        <dbReference type="Proteomes" id="UP001300502"/>
    </source>
</evidence>
<dbReference type="Gene3D" id="2.130.10.10">
    <property type="entry name" value="YVTN repeat-like/Quinoprotein amine dehydrogenase"/>
    <property type="match status" value="2"/>
</dbReference>